<dbReference type="Pfam" id="PF00069">
    <property type="entry name" value="Pkinase"/>
    <property type="match status" value="1"/>
</dbReference>
<dbReference type="SMART" id="SM00220">
    <property type="entry name" value="S_TKc"/>
    <property type="match status" value="1"/>
</dbReference>
<dbReference type="InterPro" id="IPR017441">
    <property type="entry name" value="Protein_kinase_ATP_BS"/>
</dbReference>
<evidence type="ECO:0000313" key="8">
    <source>
        <dbReference type="Ensembl" id="ENSAPOP00000009026.1"/>
    </source>
</evidence>
<dbReference type="GO" id="GO:0004674">
    <property type="term" value="F:protein serine/threonine kinase activity"/>
    <property type="evidence" value="ECO:0007669"/>
    <property type="project" value="UniProtKB-KW"/>
</dbReference>
<dbReference type="InterPro" id="IPR011009">
    <property type="entry name" value="Kinase-like_dom_sf"/>
</dbReference>
<evidence type="ECO:0000256" key="1">
    <source>
        <dbReference type="ARBA" id="ARBA00022527"/>
    </source>
</evidence>
<keyword evidence="4" id="KW-0418">Kinase</keyword>
<dbReference type="Proteomes" id="UP000257200">
    <property type="component" value="Unplaced"/>
</dbReference>
<feature type="binding site" evidence="6">
    <location>
        <position position="50"/>
    </location>
    <ligand>
        <name>ATP</name>
        <dbReference type="ChEBI" id="CHEBI:30616"/>
    </ligand>
</feature>
<dbReference type="PANTHER" id="PTHR24058">
    <property type="entry name" value="DUAL SPECIFICITY PROTEIN KINASE"/>
    <property type="match status" value="1"/>
</dbReference>
<accession>A0A3Q1EV19</accession>
<dbReference type="STRING" id="80966.ENSAPOP00000009026"/>
<proteinExistence type="predicted"/>
<evidence type="ECO:0000256" key="6">
    <source>
        <dbReference type="PROSITE-ProRule" id="PRU10141"/>
    </source>
</evidence>
<reference evidence="8" key="1">
    <citation type="submission" date="2025-08" db="UniProtKB">
        <authorList>
            <consortium name="Ensembl"/>
        </authorList>
    </citation>
    <scope>IDENTIFICATION</scope>
</reference>
<keyword evidence="5 6" id="KW-0067">ATP-binding</keyword>
<organism evidence="8 9">
    <name type="scientific">Acanthochromis polyacanthus</name>
    <name type="common">spiny chromis</name>
    <dbReference type="NCBI Taxonomy" id="80966"/>
    <lineage>
        <taxon>Eukaryota</taxon>
        <taxon>Metazoa</taxon>
        <taxon>Chordata</taxon>
        <taxon>Craniata</taxon>
        <taxon>Vertebrata</taxon>
        <taxon>Euteleostomi</taxon>
        <taxon>Actinopterygii</taxon>
        <taxon>Neopterygii</taxon>
        <taxon>Teleostei</taxon>
        <taxon>Neoteleostei</taxon>
        <taxon>Acanthomorphata</taxon>
        <taxon>Ovalentaria</taxon>
        <taxon>Pomacentridae</taxon>
        <taxon>Acanthochromis</taxon>
    </lineage>
</organism>
<keyword evidence="3 6" id="KW-0547">Nucleotide-binding</keyword>
<dbReference type="Gene3D" id="1.10.510.10">
    <property type="entry name" value="Transferase(Phosphotransferase) domain 1"/>
    <property type="match status" value="1"/>
</dbReference>
<dbReference type="SUPFAM" id="SSF56112">
    <property type="entry name" value="Protein kinase-like (PK-like)"/>
    <property type="match status" value="1"/>
</dbReference>
<dbReference type="GO" id="GO:0005524">
    <property type="term" value="F:ATP binding"/>
    <property type="evidence" value="ECO:0007669"/>
    <property type="project" value="UniProtKB-UniRule"/>
</dbReference>
<dbReference type="Ensembl" id="ENSAPOT00000002257.1">
    <property type="protein sequence ID" value="ENSAPOP00000009026.1"/>
    <property type="gene ID" value="ENSAPOG00000011262.1"/>
</dbReference>
<dbReference type="InParanoid" id="A0A3Q1EV19"/>
<sequence length="160" mass="18079">MAHERCHNLGITKSSTLGNCYMVEDIIGKGGFGVVAKCRKTDTNRAVAIKISKSEADILEQAVEEIAILKRLRCLNPDTSNIVQWHGFFFHKGNIYTTFELLNQSLYHYLKEQHTRGLTMGELKPILHQLATALAHVHSIDIRRQTGFGFRLVLTSRSDL</sequence>
<dbReference type="PROSITE" id="PS50011">
    <property type="entry name" value="PROTEIN_KINASE_DOM"/>
    <property type="match status" value="1"/>
</dbReference>
<reference evidence="8" key="2">
    <citation type="submission" date="2025-09" db="UniProtKB">
        <authorList>
            <consortium name="Ensembl"/>
        </authorList>
    </citation>
    <scope>IDENTIFICATION</scope>
</reference>
<dbReference type="InterPro" id="IPR050494">
    <property type="entry name" value="Ser_Thr_dual-spec_kinase"/>
</dbReference>
<dbReference type="InterPro" id="IPR000719">
    <property type="entry name" value="Prot_kinase_dom"/>
</dbReference>
<dbReference type="GeneTree" id="ENSGT00940000176916"/>
<evidence type="ECO:0000259" key="7">
    <source>
        <dbReference type="PROSITE" id="PS50011"/>
    </source>
</evidence>
<evidence type="ECO:0000256" key="4">
    <source>
        <dbReference type="ARBA" id="ARBA00022777"/>
    </source>
</evidence>
<keyword evidence="1" id="KW-0723">Serine/threonine-protein kinase</keyword>
<dbReference type="AlphaFoldDB" id="A0A3Q1EV19"/>
<protein>
    <recommendedName>
        <fullName evidence="7">Protein kinase domain-containing protein</fullName>
    </recommendedName>
</protein>
<evidence type="ECO:0000256" key="5">
    <source>
        <dbReference type="ARBA" id="ARBA00022840"/>
    </source>
</evidence>
<dbReference type="PROSITE" id="PS00107">
    <property type="entry name" value="PROTEIN_KINASE_ATP"/>
    <property type="match status" value="1"/>
</dbReference>
<evidence type="ECO:0000313" key="9">
    <source>
        <dbReference type="Proteomes" id="UP000257200"/>
    </source>
</evidence>
<dbReference type="Gene3D" id="3.30.200.20">
    <property type="entry name" value="Phosphorylase Kinase, domain 1"/>
    <property type="match status" value="1"/>
</dbReference>
<evidence type="ECO:0000256" key="3">
    <source>
        <dbReference type="ARBA" id="ARBA00022741"/>
    </source>
</evidence>
<evidence type="ECO:0000256" key="2">
    <source>
        <dbReference type="ARBA" id="ARBA00022679"/>
    </source>
</evidence>
<keyword evidence="2" id="KW-0808">Transferase</keyword>
<feature type="domain" description="Protein kinase" evidence="7">
    <location>
        <begin position="21"/>
        <end position="160"/>
    </location>
</feature>
<keyword evidence="9" id="KW-1185">Reference proteome</keyword>
<name>A0A3Q1EV19_9TELE</name>